<dbReference type="Proteomes" id="UP000026714">
    <property type="component" value="Unassembled WGS sequence"/>
</dbReference>
<dbReference type="AlphaFoldDB" id="A0A059KS38"/>
<gene>
    <name evidence="1" type="ORF">X805_04770</name>
</gene>
<organism evidence="1 2">
    <name type="scientific">Sphaerotilus natans subsp. natans DSM 6575</name>
    <dbReference type="NCBI Taxonomy" id="1286631"/>
    <lineage>
        <taxon>Bacteria</taxon>
        <taxon>Pseudomonadati</taxon>
        <taxon>Pseudomonadota</taxon>
        <taxon>Betaproteobacteria</taxon>
        <taxon>Burkholderiales</taxon>
        <taxon>Sphaerotilaceae</taxon>
        <taxon>Sphaerotilus</taxon>
    </lineage>
</organism>
<accession>A0A059KS38</accession>
<dbReference type="EMBL" id="AZRA01000010">
    <property type="protein sequence ID" value="KDB53923.1"/>
    <property type="molecule type" value="Genomic_DNA"/>
</dbReference>
<evidence type="ECO:0000313" key="2">
    <source>
        <dbReference type="Proteomes" id="UP000026714"/>
    </source>
</evidence>
<comment type="caution">
    <text evidence="1">The sequence shown here is derived from an EMBL/GenBank/DDBJ whole genome shotgun (WGS) entry which is preliminary data.</text>
</comment>
<protein>
    <submittedName>
        <fullName evidence="1">Uncharacterized protein</fullName>
    </submittedName>
</protein>
<evidence type="ECO:0000313" key="1">
    <source>
        <dbReference type="EMBL" id="KDB53923.1"/>
    </source>
</evidence>
<name>A0A059KS38_9BURK</name>
<proteinExistence type="predicted"/>
<reference evidence="1 2" key="1">
    <citation type="journal article" date="2014" name="FEMS Microbiol. Ecol.">
        <title>Sphaerotilus natans encrusted with nanoball-shaped Fe(III) oxide minerals formed by nitrate-reducing mixotrophic Fe(II) oxidation.</title>
        <authorList>
            <person name="Park S."/>
            <person name="Kim D.H."/>
            <person name="Lee J.H."/>
            <person name="Hur H.G."/>
        </authorList>
    </citation>
    <scope>NUCLEOTIDE SEQUENCE [LARGE SCALE GENOMIC DNA]</scope>
    <source>
        <strain evidence="1 2">DSM 6575</strain>
    </source>
</reference>
<dbReference type="RefSeq" id="WP_037477815.1">
    <property type="nucleotide sequence ID" value="NZ_AZRA01000010.1"/>
</dbReference>
<keyword evidence="2" id="KW-1185">Reference proteome</keyword>
<sequence>MNLDDHKIDIPCPSCGRKRAETIRKLKTNPKLTCVCGTVIDVDAKQLTAGLKGFEKSIADLERTLRRIGK</sequence>